<dbReference type="Proteomes" id="UP000828048">
    <property type="component" value="Chromosome 12"/>
</dbReference>
<gene>
    <name evidence="1" type="ORF">Vadar_033654</name>
</gene>
<reference evidence="1 2" key="1">
    <citation type="journal article" date="2021" name="Hortic Res">
        <title>High-quality reference genome and annotation aids understanding of berry development for evergreen blueberry (Vaccinium darrowii).</title>
        <authorList>
            <person name="Yu J."/>
            <person name="Hulse-Kemp A.M."/>
            <person name="Babiker E."/>
            <person name="Staton M."/>
        </authorList>
    </citation>
    <scope>NUCLEOTIDE SEQUENCE [LARGE SCALE GENOMIC DNA]</scope>
    <source>
        <strain evidence="2">cv. NJ 8807/NJ 8810</strain>
        <tissue evidence="1">Young leaf</tissue>
    </source>
</reference>
<dbReference type="EMBL" id="CM037162">
    <property type="protein sequence ID" value="KAH7864774.1"/>
    <property type="molecule type" value="Genomic_DNA"/>
</dbReference>
<organism evidence="1 2">
    <name type="scientific">Vaccinium darrowii</name>
    <dbReference type="NCBI Taxonomy" id="229202"/>
    <lineage>
        <taxon>Eukaryota</taxon>
        <taxon>Viridiplantae</taxon>
        <taxon>Streptophyta</taxon>
        <taxon>Embryophyta</taxon>
        <taxon>Tracheophyta</taxon>
        <taxon>Spermatophyta</taxon>
        <taxon>Magnoliopsida</taxon>
        <taxon>eudicotyledons</taxon>
        <taxon>Gunneridae</taxon>
        <taxon>Pentapetalae</taxon>
        <taxon>asterids</taxon>
        <taxon>Ericales</taxon>
        <taxon>Ericaceae</taxon>
        <taxon>Vaccinioideae</taxon>
        <taxon>Vaccinieae</taxon>
        <taxon>Vaccinium</taxon>
    </lineage>
</organism>
<evidence type="ECO:0000313" key="2">
    <source>
        <dbReference type="Proteomes" id="UP000828048"/>
    </source>
</evidence>
<proteinExistence type="predicted"/>
<comment type="caution">
    <text evidence="1">The sequence shown here is derived from an EMBL/GenBank/DDBJ whole genome shotgun (WGS) entry which is preliminary data.</text>
</comment>
<sequence>MSDQSLFNSFKSRKILHSSSSSSSKPLQSDHATNCSLDRSPIGRPKKKVDEPIMLPEKFEVLCKFFDSLDSSIRLLQLKGSMSTYTNIRPKVEHFTDRRFSYAHLAQLKFLLPNVIEIKKDEGQLKSTSWNSQMRNVFRARLLDFVKAHPEGEVPKETLPEPFNQSNKDGHITTTKALNSSFSETLTAVLAEPQPAAASHLSQSFRKHFSIHVSCDEEVVAYQEQSIVSPQPLILPISEPHVKEISSCASSVSEFSSQPTTSQEWLSFGASETSVQPYHLPATPVKKIDSTTNDICSSIANPTIRESPSQLTSSPVELVNISPALQPQKRVHMSPGDGSTMPPSKLIRRTHLRRSLKFDNPVKNAKLKDEAKSMGVLSVENDVFEILPQNLLQSIREKEKKAIEEQDPAISQAKRRQQMIASLPKLFDVIRFLFHSIKRSVITKEELMHRIIANHLDIVDRREVEEQLELLRELVPESICEKMASTGDLLVCINTISSPELMRAKLVETKSDSRVLRSTLSTHSLSLHLHEDKT</sequence>
<keyword evidence="2" id="KW-1185">Reference proteome</keyword>
<name>A0ACB7ZFN0_9ERIC</name>
<protein>
    <submittedName>
        <fullName evidence="1">Uncharacterized protein</fullName>
    </submittedName>
</protein>
<evidence type="ECO:0000313" key="1">
    <source>
        <dbReference type="EMBL" id="KAH7864774.1"/>
    </source>
</evidence>
<accession>A0ACB7ZFN0</accession>